<dbReference type="Proteomes" id="UP001497482">
    <property type="component" value="Chromosome 17"/>
</dbReference>
<accession>A0AAV2KD28</accession>
<reference evidence="1 2" key="1">
    <citation type="submission" date="2024-04" db="EMBL/GenBank/DDBJ databases">
        <authorList>
            <person name="Waldvogel A.-M."/>
            <person name="Schoenle A."/>
        </authorList>
    </citation>
    <scope>NUCLEOTIDE SEQUENCE [LARGE SCALE GENOMIC DNA]</scope>
</reference>
<organism evidence="1 2">
    <name type="scientific">Knipowitschia caucasica</name>
    <name type="common">Caucasian dwarf goby</name>
    <name type="synonym">Pomatoschistus caucasicus</name>
    <dbReference type="NCBI Taxonomy" id="637954"/>
    <lineage>
        <taxon>Eukaryota</taxon>
        <taxon>Metazoa</taxon>
        <taxon>Chordata</taxon>
        <taxon>Craniata</taxon>
        <taxon>Vertebrata</taxon>
        <taxon>Euteleostomi</taxon>
        <taxon>Actinopterygii</taxon>
        <taxon>Neopterygii</taxon>
        <taxon>Teleostei</taxon>
        <taxon>Neoteleostei</taxon>
        <taxon>Acanthomorphata</taxon>
        <taxon>Gobiaria</taxon>
        <taxon>Gobiiformes</taxon>
        <taxon>Gobioidei</taxon>
        <taxon>Gobiidae</taxon>
        <taxon>Gobiinae</taxon>
        <taxon>Knipowitschia</taxon>
    </lineage>
</organism>
<evidence type="ECO:0000313" key="1">
    <source>
        <dbReference type="EMBL" id="CAL1586403.1"/>
    </source>
</evidence>
<name>A0AAV2KD28_KNICA</name>
<dbReference type="EMBL" id="OZ035839">
    <property type="protein sequence ID" value="CAL1586403.1"/>
    <property type="molecule type" value="Genomic_DNA"/>
</dbReference>
<evidence type="ECO:0000313" key="2">
    <source>
        <dbReference type="Proteomes" id="UP001497482"/>
    </source>
</evidence>
<gene>
    <name evidence="1" type="ORF">KC01_LOCUS16473</name>
</gene>
<dbReference type="AlphaFoldDB" id="A0AAV2KD28"/>
<keyword evidence="2" id="KW-1185">Reference proteome</keyword>
<protein>
    <submittedName>
        <fullName evidence="1">Uncharacterized protein</fullName>
    </submittedName>
</protein>
<proteinExistence type="predicted"/>
<sequence length="121" mass="12982">MNALIPPVRAPAAQRPVQSPRVNTIFGRASGAESPPMGRAADTLLVETQTLLRPDSPVALVVLLVSHGLQYAPIVPLIRAVFATSAAAITAPSAPELHSRRKAHQISFAKPLIVEHWFVRL</sequence>